<dbReference type="GO" id="GO:0005975">
    <property type="term" value="P:carbohydrate metabolic process"/>
    <property type="evidence" value="ECO:0007669"/>
    <property type="project" value="InterPro"/>
</dbReference>
<dbReference type="InterPro" id="IPR012341">
    <property type="entry name" value="6hp_glycosidase-like_sf"/>
</dbReference>
<dbReference type="EMBL" id="NBSH01000001">
    <property type="protein sequence ID" value="ORX40901.1"/>
    <property type="molecule type" value="Genomic_DNA"/>
</dbReference>
<dbReference type="InParanoid" id="A0A1Y1USA2"/>
<dbReference type="AlphaFoldDB" id="A0A1Y1USA2"/>
<dbReference type="PANTHER" id="PTHR33886:SF8">
    <property type="entry name" value="UNSATURATED RHAMNOGALACTURONAN HYDROLASE (EUROFUNG)"/>
    <property type="match status" value="1"/>
</dbReference>
<dbReference type="InterPro" id="IPR010905">
    <property type="entry name" value="Glyco_hydro_88"/>
</dbReference>
<evidence type="ECO:0000313" key="5">
    <source>
        <dbReference type="Proteomes" id="UP000193218"/>
    </source>
</evidence>
<dbReference type="RefSeq" id="XP_021874580.1">
    <property type="nucleotide sequence ID" value="XM_022013866.1"/>
</dbReference>
<evidence type="ECO:0000256" key="3">
    <source>
        <dbReference type="SAM" id="MobiDB-lite"/>
    </source>
</evidence>
<accession>A0A1Y1USA2</accession>
<dbReference type="Proteomes" id="UP000193218">
    <property type="component" value="Unassembled WGS sequence"/>
</dbReference>
<dbReference type="InterPro" id="IPR008928">
    <property type="entry name" value="6-hairpin_glycosidase_sf"/>
</dbReference>
<dbReference type="Pfam" id="PF07470">
    <property type="entry name" value="Glyco_hydro_88"/>
    <property type="match status" value="1"/>
</dbReference>
<name>A0A1Y1USA2_9TREE</name>
<dbReference type="STRING" id="4999.A0A1Y1USA2"/>
<keyword evidence="2" id="KW-0175">Coiled coil</keyword>
<evidence type="ECO:0000313" key="4">
    <source>
        <dbReference type="EMBL" id="ORX40901.1"/>
    </source>
</evidence>
<protein>
    <submittedName>
        <fullName evidence="4">Glycosyl hydrolase family 88-domain-containing protein</fullName>
    </submittedName>
</protein>
<dbReference type="GeneID" id="33555674"/>
<feature type="region of interest" description="Disordered" evidence="3">
    <location>
        <begin position="498"/>
        <end position="524"/>
    </location>
</feature>
<feature type="compositionally biased region" description="Low complexity" evidence="3">
    <location>
        <begin position="402"/>
        <end position="431"/>
    </location>
</feature>
<proteinExistence type="predicted"/>
<feature type="coiled-coil region" evidence="2">
    <location>
        <begin position="16"/>
        <end position="43"/>
    </location>
</feature>
<organism evidence="4 5">
    <name type="scientific">Kockovaella imperatae</name>
    <dbReference type="NCBI Taxonomy" id="4999"/>
    <lineage>
        <taxon>Eukaryota</taxon>
        <taxon>Fungi</taxon>
        <taxon>Dikarya</taxon>
        <taxon>Basidiomycota</taxon>
        <taxon>Agaricomycotina</taxon>
        <taxon>Tremellomycetes</taxon>
        <taxon>Tremellales</taxon>
        <taxon>Cuniculitremaceae</taxon>
        <taxon>Kockovaella</taxon>
    </lineage>
</organism>
<evidence type="ECO:0000256" key="1">
    <source>
        <dbReference type="ARBA" id="ARBA00022801"/>
    </source>
</evidence>
<comment type="caution">
    <text evidence="4">The sequence shown here is derived from an EMBL/GenBank/DDBJ whole genome shotgun (WGS) entry which is preliminary data.</text>
</comment>
<dbReference type="OrthoDB" id="2305845at2759"/>
<dbReference type="GO" id="GO:0016787">
    <property type="term" value="F:hydrolase activity"/>
    <property type="evidence" value="ECO:0007669"/>
    <property type="project" value="UniProtKB-KW"/>
</dbReference>
<evidence type="ECO:0000256" key="2">
    <source>
        <dbReference type="SAM" id="Coils"/>
    </source>
</evidence>
<dbReference type="Gene3D" id="1.50.10.10">
    <property type="match status" value="1"/>
</dbReference>
<keyword evidence="5" id="KW-1185">Reference proteome</keyword>
<dbReference type="SUPFAM" id="SSF48208">
    <property type="entry name" value="Six-hairpin glycosidases"/>
    <property type="match status" value="1"/>
</dbReference>
<reference evidence="4 5" key="1">
    <citation type="submission" date="2017-03" db="EMBL/GenBank/DDBJ databases">
        <title>Widespread Adenine N6-methylation of Active Genes in Fungi.</title>
        <authorList>
            <consortium name="DOE Joint Genome Institute"/>
            <person name="Mondo S.J."/>
            <person name="Dannebaum R.O."/>
            <person name="Kuo R.C."/>
            <person name="Louie K.B."/>
            <person name="Bewick A.J."/>
            <person name="Labutti K."/>
            <person name="Haridas S."/>
            <person name="Kuo A."/>
            <person name="Salamov A."/>
            <person name="Ahrendt S.R."/>
            <person name="Lau R."/>
            <person name="Bowen B.P."/>
            <person name="Lipzen A."/>
            <person name="Sullivan W."/>
            <person name="Andreopoulos W.B."/>
            <person name="Clum A."/>
            <person name="Lindquist E."/>
            <person name="Daum C."/>
            <person name="Northen T.R."/>
            <person name="Ramamoorthy G."/>
            <person name="Schmitz R.J."/>
            <person name="Gryganskyi A."/>
            <person name="Culley D."/>
            <person name="Magnuson J."/>
            <person name="James T.Y."/>
            <person name="O'Malley M.A."/>
            <person name="Stajich J.E."/>
            <person name="Spatafora J.W."/>
            <person name="Visel A."/>
            <person name="Grigoriev I.V."/>
        </authorList>
    </citation>
    <scope>NUCLEOTIDE SEQUENCE [LARGE SCALE GENOMIC DNA]</scope>
    <source>
        <strain evidence="4 5">NRRL Y-17943</strain>
    </source>
</reference>
<feature type="region of interest" description="Disordered" evidence="3">
    <location>
        <begin position="398"/>
        <end position="486"/>
    </location>
</feature>
<feature type="compositionally biased region" description="Basic and acidic residues" evidence="3">
    <location>
        <begin position="452"/>
        <end position="469"/>
    </location>
</feature>
<sequence>MSRVTSFHKVSGPLTIPRAEVLVERLTKALVELKDEQDLHSSEGSTGVKHDSKTWAGWDWPQGVALTVLYQHYLLDPSSKGSQLSLKTAVEWFEAQWELTSGSGAPKHVNSMAAMYCLASLLQDGKIEDTDGKWIKWCTEWAEWIMNDMPRTVDGGFQHIVHDKENKDQLWDDTLFMAVLPLTRIGLLLDRTEYIQEAAYQLVLHMKYLSDPYTGLWTHGWQFQGESGGHHFAKSFWARGNAWVVYGIPLFLEIAGDVLPEDDPARRMVVNEYKRLVNALAPLQDTRTGLWHTLLDDRTTYLETSASAGIAAGIFAGVRLGVLSARKYLPMANAALVGVTGKILPNGEVDGVSSVTPMGEDFTHYREIPITPMPYGQALVMAALVEWERLYALDEAPHKHSSTIPGSPVSPVTPTSPVSPVSPVSPISPTSPTAPPILRQYTAPLDLPGRYPTEHEIREREEAERRSREPTATAESPAEPVMDHTLSTQFGRTVAVIEPGGNEDSVPGGSILAQVENARNQETQ</sequence>
<gene>
    <name evidence="4" type="ORF">BD324DRAFT_596489</name>
</gene>
<keyword evidence="1 4" id="KW-0378">Hydrolase</keyword>
<dbReference type="InterPro" id="IPR052043">
    <property type="entry name" value="PolySaccharide_Degr_Enz"/>
</dbReference>
<dbReference type="PANTHER" id="PTHR33886">
    <property type="entry name" value="UNSATURATED RHAMNOGALACTURONAN HYDROLASE (EUROFUNG)"/>
    <property type="match status" value="1"/>
</dbReference>